<accession>A0A0C3AUY2</accession>
<organism evidence="1 2">
    <name type="scientific">Piloderma croceum (strain F 1598)</name>
    <dbReference type="NCBI Taxonomy" id="765440"/>
    <lineage>
        <taxon>Eukaryota</taxon>
        <taxon>Fungi</taxon>
        <taxon>Dikarya</taxon>
        <taxon>Basidiomycota</taxon>
        <taxon>Agaricomycotina</taxon>
        <taxon>Agaricomycetes</taxon>
        <taxon>Agaricomycetidae</taxon>
        <taxon>Atheliales</taxon>
        <taxon>Atheliaceae</taxon>
        <taxon>Piloderma</taxon>
    </lineage>
</organism>
<reference evidence="2" key="2">
    <citation type="submission" date="2015-01" db="EMBL/GenBank/DDBJ databases">
        <title>Evolutionary Origins and Diversification of the Mycorrhizal Mutualists.</title>
        <authorList>
            <consortium name="DOE Joint Genome Institute"/>
            <consortium name="Mycorrhizal Genomics Consortium"/>
            <person name="Kohler A."/>
            <person name="Kuo A."/>
            <person name="Nagy L.G."/>
            <person name="Floudas D."/>
            <person name="Copeland A."/>
            <person name="Barry K.W."/>
            <person name="Cichocki N."/>
            <person name="Veneault-Fourrey C."/>
            <person name="LaButti K."/>
            <person name="Lindquist E.A."/>
            <person name="Lipzen A."/>
            <person name="Lundell T."/>
            <person name="Morin E."/>
            <person name="Murat C."/>
            <person name="Riley R."/>
            <person name="Ohm R."/>
            <person name="Sun H."/>
            <person name="Tunlid A."/>
            <person name="Henrissat B."/>
            <person name="Grigoriev I.V."/>
            <person name="Hibbett D.S."/>
            <person name="Martin F."/>
        </authorList>
    </citation>
    <scope>NUCLEOTIDE SEQUENCE [LARGE SCALE GENOMIC DNA]</scope>
    <source>
        <strain evidence="2">F 1598</strain>
    </source>
</reference>
<keyword evidence="2" id="KW-1185">Reference proteome</keyword>
<dbReference type="EMBL" id="KN833022">
    <property type="protein sequence ID" value="KIM77738.1"/>
    <property type="molecule type" value="Genomic_DNA"/>
</dbReference>
<dbReference type="AlphaFoldDB" id="A0A0C3AUY2"/>
<name>A0A0C3AUY2_PILCF</name>
<dbReference type="OrthoDB" id="5424500at2759"/>
<dbReference type="HOGENOM" id="CLU_140501_0_0_1"/>
<dbReference type="InParanoid" id="A0A0C3AUY2"/>
<dbReference type="STRING" id="765440.A0A0C3AUY2"/>
<reference evidence="1 2" key="1">
    <citation type="submission" date="2014-04" db="EMBL/GenBank/DDBJ databases">
        <authorList>
            <consortium name="DOE Joint Genome Institute"/>
            <person name="Kuo A."/>
            <person name="Tarkka M."/>
            <person name="Buscot F."/>
            <person name="Kohler A."/>
            <person name="Nagy L.G."/>
            <person name="Floudas D."/>
            <person name="Copeland A."/>
            <person name="Barry K.W."/>
            <person name="Cichocki N."/>
            <person name="Veneault-Fourrey C."/>
            <person name="LaButti K."/>
            <person name="Lindquist E.A."/>
            <person name="Lipzen A."/>
            <person name="Lundell T."/>
            <person name="Morin E."/>
            <person name="Murat C."/>
            <person name="Sun H."/>
            <person name="Tunlid A."/>
            <person name="Henrissat B."/>
            <person name="Grigoriev I.V."/>
            <person name="Hibbett D.S."/>
            <person name="Martin F."/>
            <person name="Nordberg H.P."/>
            <person name="Cantor M.N."/>
            <person name="Hua S.X."/>
        </authorList>
    </citation>
    <scope>NUCLEOTIDE SEQUENCE [LARGE SCALE GENOMIC DNA]</scope>
    <source>
        <strain evidence="1 2">F 1598</strain>
    </source>
</reference>
<proteinExistence type="predicted"/>
<evidence type="ECO:0000313" key="1">
    <source>
        <dbReference type="EMBL" id="KIM77738.1"/>
    </source>
</evidence>
<dbReference type="Proteomes" id="UP000054166">
    <property type="component" value="Unassembled WGS sequence"/>
</dbReference>
<evidence type="ECO:0000313" key="2">
    <source>
        <dbReference type="Proteomes" id="UP000054166"/>
    </source>
</evidence>
<protein>
    <submittedName>
        <fullName evidence="1">Uncharacterized protein</fullName>
    </submittedName>
</protein>
<gene>
    <name evidence="1" type="ORF">PILCRDRAFT_76387</name>
</gene>
<sequence>MELVVGIIRTFSPRALSTERRIGPGYVQRPPEAQYQDEFYRCCHNVSKGSLVTFPEFGTKRGRVDFYIPSKQWGVELLRNGDRLEQHSGRFSQTGSYGTSLIVSDYIILDCRTTYPMKLHSHLPKLHHVVFADNFRSVRILNNKLELVPSGEFTLLASS</sequence>